<dbReference type="GeneID" id="78338208"/>
<dbReference type="PATRIC" id="fig|1002367.3.peg.2282"/>
<evidence type="ECO:0000256" key="1">
    <source>
        <dbReference type="SAM" id="SignalP"/>
    </source>
</evidence>
<dbReference type="SUPFAM" id="SSF49464">
    <property type="entry name" value="Carboxypeptidase regulatory domain-like"/>
    <property type="match status" value="1"/>
</dbReference>
<keyword evidence="1" id="KW-0732">Signal</keyword>
<comment type="caution">
    <text evidence="2">The sequence shown here is derived from an EMBL/GenBank/DDBJ whole genome shotgun (WGS) entry which is preliminary data.</text>
</comment>
<accession>G6B1Q3</accession>
<feature type="chain" id="PRO_5003485601" description="Carboxypeptidase-like regulatory domain-containing protein" evidence="1">
    <location>
        <begin position="21"/>
        <end position="342"/>
    </location>
</feature>
<dbReference type="RefSeq" id="WP_007903033.1">
    <property type="nucleotide sequence ID" value="NZ_JH379471.1"/>
</dbReference>
<feature type="signal peptide" evidence="1">
    <location>
        <begin position="1"/>
        <end position="20"/>
    </location>
</feature>
<name>G6B1Q3_9BACT</name>
<protein>
    <recommendedName>
        <fullName evidence="4">Carboxypeptidase-like regulatory domain-containing protein</fullName>
    </recommendedName>
</protein>
<dbReference type="AlphaFoldDB" id="G6B1Q3"/>
<dbReference type="Proteomes" id="UP000004407">
    <property type="component" value="Unassembled WGS sequence"/>
</dbReference>
<organism evidence="2 3">
    <name type="scientific">Leyella stercorea DSM 18206</name>
    <dbReference type="NCBI Taxonomy" id="1002367"/>
    <lineage>
        <taxon>Bacteria</taxon>
        <taxon>Pseudomonadati</taxon>
        <taxon>Bacteroidota</taxon>
        <taxon>Bacteroidia</taxon>
        <taxon>Bacteroidales</taxon>
        <taxon>Prevotellaceae</taxon>
        <taxon>Leyella</taxon>
    </lineage>
</organism>
<gene>
    <name evidence="2" type="ORF">HMPREF0673_02828</name>
</gene>
<proteinExistence type="predicted"/>
<dbReference type="EMBL" id="AFZZ01000248">
    <property type="protein sequence ID" value="EHJ36158.1"/>
    <property type="molecule type" value="Genomic_DNA"/>
</dbReference>
<dbReference type="InterPro" id="IPR008969">
    <property type="entry name" value="CarboxyPept-like_regulatory"/>
</dbReference>
<evidence type="ECO:0000313" key="2">
    <source>
        <dbReference type="EMBL" id="EHJ36158.1"/>
    </source>
</evidence>
<evidence type="ECO:0008006" key="4">
    <source>
        <dbReference type="Google" id="ProtNLM"/>
    </source>
</evidence>
<dbReference type="HOGENOM" id="CLU_811004_0_0_10"/>
<evidence type="ECO:0000313" key="3">
    <source>
        <dbReference type="Proteomes" id="UP000004407"/>
    </source>
</evidence>
<reference evidence="2 3" key="1">
    <citation type="submission" date="2011-08" db="EMBL/GenBank/DDBJ databases">
        <authorList>
            <person name="Weinstock G."/>
            <person name="Sodergren E."/>
            <person name="Clifton S."/>
            <person name="Fulton L."/>
            <person name="Fulton B."/>
            <person name="Courtney L."/>
            <person name="Fronick C."/>
            <person name="Harrison M."/>
            <person name="Strong C."/>
            <person name="Farmer C."/>
            <person name="Delahaunty K."/>
            <person name="Markovic C."/>
            <person name="Hall O."/>
            <person name="Minx P."/>
            <person name="Tomlinson C."/>
            <person name="Mitreva M."/>
            <person name="Hou S."/>
            <person name="Chen J."/>
            <person name="Wollam A."/>
            <person name="Pepin K.H."/>
            <person name="Johnson M."/>
            <person name="Bhonagiri V."/>
            <person name="Zhang X."/>
            <person name="Suruliraj S."/>
            <person name="Warren W."/>
            <person name="Chinwalla A."/>
            <person name="Mardis E.R."/>
            <person name="Wilson R.K."/>
        </authorList>
    </citation>
    <scope>NUCLEOTIDE SEQUENCE [LARGE SCALE GENOMIC DNA]</scope>
    <source>
        <strain evidence="2 3">DSM 18206</strain>
    </source>
</reference>
<sequence>MKHNRIAMMAFILIQLFAGASQLKAQFRIVDEQDGKPVSGAYVFSSKGTLLCISDADGNVKLQEGMVTISNLAYEPLTVDAAKEKGTVCMKPKAYTLPEVAVGKAEYVKLSGAFRDICRNNGKTILYREGLADFYINIKTGKAKRRVRACRQYELPTLRRLFNFNIAILGEARSFDISRIRFIRCDSVSGTSGDSTFYKSHYRGTSVDSAIIYLNSHRKGVYRFIVDGTKYNRPVSLLLSVKTHLFDWTFSSLKNSWSSLLSYRRVYNYDYRPLPTKAPIATEEINDFVTTDVKTMTKEEAKAELKDHSETDQFALPDCLPAIPYDVAAETKDLLKKSFWEM</sequence>